<proteinExistence type="predicted"/>
<accession>A0A9Q0KI11</accession>
<dbReference type="Proteomes" id="UP001141806">
    <property type="component" value="Unassembled WGS sequence"/>
</dbReference>
<protein>
    <submittedName>
        <fullName evidence="1">Uncharacterized protein</fullName>
    </submittedName>
</protein>
<evidence type="ECO:0000313" key="1">
    <source>
        <dbReference type="EMBL" id="KAJ4970656.1"/>
    </source>
</evidence>
<gene>
    <name evidence="1" type="ORF">NE237_003755</name>
</gene>
<organism evidence="1 2">
    <name type="scientific">Protea cynaroides</name>
    <dbReference type="NCBI Taxonomy" id="273540"/>
    <lineage>
        <taxon>Eukaryota</taxon>
        <taxon>Viridiplantae</taxon>
        <taxon>Streptophyta</taxon>
        <taxon>Embryophyta</taxon>
        <taxon>Tracheophyta</taxon>
        <taxon>Spermatophyta</taxon>
        <taxon>Magnoliopsida</taxon>
        <taxon>Proteales</taxon>
        <taxon>Proteaceae</taxon>
        <taxon>Protea</taxon>
    </lineage>
</organism>
<keyword evidence="2" id="KW-1185">Reference proteome</keyword>
<reference evidence="1" key="1">
    <citation type="journal article" date="2023" name="Plant J.">
        <title>The genome of the king protea, Protea cynaroides.</title>
        <authorList>
            <person name="Chang J."/>
            <person name="Duong T.A."/>
            <person name="Schoeman C."/>
            <person name="Ma X."/>
            <person name="Roodt D."/>
            <person name="Barker N."/>
            <person name="Li Z."/>
            <person name="Van de Peer Y."/>
            <person name="Mizrachi E."/>
        </authorList>
    </citation>
    <scope>NUCLEOTIDE SEQUENCE</scope>
    <source>
        <tissue evidence="1">Young leaves</tissue>
    </source>
</reference>
<sequence length="111" mass="12559">MLIVSLAKILALEVTMLLHTGPLEERTPAISTISMLEYLYVQNNSVYQVNDEWDPDTGDGILIPVGQLFYYENAHLYTTCLTTLMIIDSTDSYYTGLLRHSSLSPVIERFP</sequence>
<dbReference type="AlphaFoldDB" id="A0A9Q0KI11"/>
<name>A0A9Q0KI11_9MAGN</name>
<comment type="caution">
    <text evidence="1">The sequence shown here is derived from an EMBL/GenBank/DDBJ whole genome shotgun (WGS) entry which is preliminary data.</text>
</comment>
<dbReference type="EMBL" id="JAMYWD010000005">
    <property type="protein sequence ID" value="KAJ4970656.1"/>
    <property type="molecule type" value="Genomic_DNA"/>
</dbReference>
<evidence type="ECO:0000313" key="2">
    <source>
        <dbReference type="Proteomes" id="UP001141806"/>
    </source>
</evidence>